<comment type="caution">
    <text evidence="1">The sequence shown here is derived from an EMBL/GenBank/DDBJ whole genome shotgun (WGS) entry which is preliminary data.</text>
</comment>
<dbReference type="AlphaFoldDB" id="A0A2P5HJ52"/>
<gene>
    <name evidence="1" type="ORF">DHEL01_v211332</name>
</gene>
<dbReference type="STRING" id="158607.A0A2P5HJ52"/>
<evidence type="ECO:0000313" key="2">
    <source>
        <dbReference type="Proteomes" id="UP000094444"/>
    </source>
</evidence>
<evidence type="ECO:0000313" key="1">
    <source>
        <dbReference type="EMBL" id="POS70274.1"/>
    </source>
</evidence>
<dbReference type="EMBL" id="MAVT02001706">
    <property type="protein sequence ID" value="POS70274.1"/>
    <property type="molecule type" value="Genomic_DNA"/>
</dbReference>
<name>A0A2P5HJ52_DIAHE</name>
<dbReference type="InParanoid" id="A0A2P5HJ52"/>
<dbReference type="SUPFAM" id="SSF63829">
    <property type="entry name" value="Calcium-dependent phosphotriesterase"/>
    <property type="match status" value="1"/>
</dbReference>
<sequence>MLITALAKQIFAFSNIFIENLQVLRDGRILLSTLDSSGLLYVLDPSVQQPSAIQVANLPSFNGTSGVTGMAPLGTDRYAVTGGVHTSFAFEKGSMHVYIVSLQSNSVVDSIAVPDAPTLNGLAALPQCPHVLLSADSIGGRILRIDTRTRKVTVAVESDALTPGSSAGLAVGINGLRVHGGYVYFTNSNQGTFARFRIDKLGNQLGAVEVIARATSADDIYDDFTFDFAGNAYVAVHSYSVVKITPGGVQSLFYGADSNSSILHEPTSVALAIDGLSIYVSSGGNFAATPVTGGQVVQIWL</sequence>
<protein>
    <submittedName>
        <fullName evidence="1">Uncharacterized protein</fullName>
    </submittedName>
</protein>
<dbReference type="InterPro" id="IPR011042">
    <property type="entry name" value="6-blade_b-propeller_TolB-like"/>
</dbReference>
<dbReference type="OrthoDB" id="9977941at2759"/>
<accession>A0A2P5HJ52</accession>
<organism evidence="1 2">
    <name type="scientific">Diaporthe helianthi</name>
    <dbReference type="NCBI Taxonomy" id="158607"/>
    <lineage>
        <taxon>Eukaryota</taxon>
        <taxon>Fungi</taxon>
        <taxon>Dikarya</taxon>
        <taxon>Ascomycota</taxon>
        <taxon>Pezizomycotina</taxon>
        <taxon>Sordariomycetes</taxon>
        <taxon>Sordariomycetidae</taxon>
        <taxon>Diaporthales</taxon>
        <taxon>Diaporthaceae</taxon>
        <taxon>Diaporthe</taxon>
    </lineage>
</organism>
<reference evidence="1" key="1">
    <citation type="submission" date="2017-09" db="EMBL/GenBank/DDBJ databases">
        <title>Polyketide synthases of a Diaporthe helianthi virulent isolate.</title>
        <authorList>
            <person name="Baroncelli R."/>
        </authorList>
    </citation>
    <scope>NUCLEOTIDE SEQUENCE [LARGE SCALE GENOMIC DNA]</scope>
    <source>
        <strain evidence="1">7/96</strain>
    </source>
</reference>
<dbReference type="Gene3D" id="2.120.10.30">
    <property type="entry name" value="TolB, C-terminal domain"/>
    <property type="match status" value="1"/>
</dbReference>
<dbReference type="Proteomes" id="UP000094444">
    <property type="component" value="Unassembled WGS sequence"/>
</dbReference>
<dbReference type="PANTHER" id="PTHR42060:SF1">
    <property type="entry name" value="NHL REPEAT-CONTAINING PROTEIN"/>
    <property type="match status" value="1"/>
</dbReference>
<keyword evidence="2" id="KW-1185">Reference proteome</keyword>
<proteinExistence type="predicted"/>
<dbReference type="PANTHER" id="PTHR42060">
    <property type="entry name" value="NHL REPEAT-CONTAINING PROTEIN-RELATED"/>
    <property type="match status" value="1"/>
</dbReference>
<dbReference type="InterPro" id="IPR052998">
    <property type="entry name" value="Hetero-Diels-Alderase-like"/>
</dbReference>